<dbReference type="InterPro" id="IPR006224">
    <property type="entry name" value="PsdUridine_synth_RluA-like_CS"/>
</dbReference>
<keyword evidence="6" id="KW-1185">Reference proteome</keyword>
<dbReference type="EMBL" id="NPDR01000002">
    <property type="protein sequence ID" value="PJZ50184.1"/>
    <property type="molecule type" value="Genomic_DNA"/>
</dbReference>
<dbReference type="InterPro" id="IPR020103">
    <property type="entry name" value="PsdUridine_synth_cat_dom_sf"/>
</dbReference>
<comment type="similarity">
    <text evidence="1">Belongs to the pseudouridine synthase RluA family.</text>
</comment>
<dbReference type="Pfam" id="PF01479">
    <property type="entry name" value="S4"/>
    <property type="match status" value="1"/>
</dbReference>
<keyword evidence="2" id="KW-0413">Isomerase</keyword>
<protein>
    <submittedName>
        <fullName evidence="5">Pseudouridylate synthase</fullName>
    </submittedName>
</protein>
<dbReference type="Proteomes" id="UP000231926">
    <property type="component" value="Unassembled WGS sequence"/>
</dbReference>
<dbReference type="Pfam" id="PF00849">
    <property type="entry name" value="PseudoU_synth_2"/>
    <property type="match status" value="1"/>
</dbReference>
<reference evidence="5 6" key="1">
    <citation type="submission" date="2017-07" db="EMBL/GenBank/DDBJ databases">
        <title>Leptospira spp. isolated from tropical soils.</title>
        <authorList>
            <person name="Thibeaux R."/>
            <person name="Iraola G."/>
            <person name="Ferres I."/>
            <person name="Bierque E."/>
            <person name="Girault D."/>
            <person name="Soupe-Gilbert M.-E."/>
            <person name="Picardeau M."/>
            <person name="Goarant C."/>
        </authorList>
    </citation>
    <scope>NUCLEOTIDE SEQUENCE [LARGE SCALE GENOMIC DNA]</scope>
    <source>
        <strain evidence="5 6">FH4-C-A2</strain>
    </source>
</reference>
<dbReference type="SMART" id="SM00363">
    <property type="entry name" value="S4"/>
    <property type="match status" value="1"/>
</dbReference>
<feature type="domain" description="RNA-binding S4" evidence="4">
    <location>
        <begin position="8"/>
        <end position="68"/>
    </location>
</feature>
<dbReference type="InterPro" id="IPR006145">
    <property type="entry name" value="PsdUridine_synth_RsuA/RluA"/>
</dbReference>
<dbReference type="InterPro" id="IPR036986">
    <property type="entry name" value="S4_RNA-bd_sf"/>
</dbReference>
<comment type="caution">
    <text evidence="5">The sequence shown here is derived from an EMBL/GenBank/DDBJ whole genome shotgun (WGS) entry which is preliminary data.</text>
</comment>
<dbReference type="SUPFAM" id="SSF55174">
    <property type="entry name" value="Alpha-L RNA-binding motif"/>
    <property type="match status" value="1"/>
</dbReference>
<keyword evidence="3" id="KW-0694">RNA-binding</keyword>
<dbReference type="SUPFAM" id="SSF55120">
    <property type="entry name" value="Pseudouridine synthase"/>
    <property type="match status" value="1"/>
</dbReference>
<evidence type="ECO:0000313" key="6">
    <source>
        <dbReference type="Proteomes" id="UP000231926"/>
    </source>
</evidence>
<organism evidence="5 6">
    <name type="scientific">Leptospira saintgironsiae</name>
    <dbReference type="NCBI Taxonomy" id="2023183"/>
    <lineage>
        <taxon>Bacteria</taxon>
        <taxon>Pseudomonadati</taxon>
        <taxon>Spirochaetota</taxon>
        <taxon>Spirochaetia</taxon>
        <taxon>Leptospirales</taxon>
        <taxon>Leptospiraceae</taxon>
        <taxon>Leptospira</taxon>
    </lineage>
</organism>
<dbReference type="PROSITE" id="PS01129">
    <property type="entry name" value="PSI_RLU"/>
    <property type="match status" value="1"/>
</dbReference>
<dbReference type="GO" id="GO:0000455">
    <property type="term" value="P:enzyme-directed rRNA pseudouridine synthesis"/>
    <property type="evidence" value="ECO:0007669"/>
    <property type="project" value="TreeGrafter"/>
</dbReference>
<evidence type="ECO:0000256" key="1">
    <source>
        <dbReference type="ARBA" id="ARBA00010876"/>
    </source>
</evidence>
<name>A0A2M9YF61_9LEPT</name>
<dbReference type="InterPro" id="IPR050188">
    <property type="entry name" value="RluA_PseudoU_synthase"/>
</dbReference>
<evidence type="ECO:0000259" key="4">
    <source>
        <dbReference type="SMART" id="SM00363"/>
    </source>
</evidence>
<proteinExistence type="inferred from homology"/>
<dbReference type="GO" id="GO:0003723">
    <property type="term" value="F:RNA binding"/>
    <property type="evidence" value="ECO:0007669"/>
    <property type="project" value="UniProtKB-KW"/>
</dbReference>
<dbReference type="GO" id="GO:0120159">
    <property type="term" value="F:rRNA pseudouridine synthase activity"/>
    <property type="evidence" value="ECO:0007669"/>
    <property type="project" value="UniProtKB-ARBA"/>
</dbReference>
<dbReference type="Gene3D" id="3.30.2350.10">
    <property type="entry name" value="Pseudouridine synthase"/>
    <property type="match status" value="1"/>
</dbReference>
<dbReference type="AlphaFoldDB" id="A0A2M9YF61"/>
<evidence type="ECO:0000256" key="3">
    <source>
        <dbReference type="PROSITE-ProRule" id="PRU00182"/>
    </source>
</evidence>
<dbReference type="OrthoDB" id="305739at2"/>
<accession>A0A2M9YF61</accession>
<dbReference type="Gene3D" id="3.10.290.10">
    <property type="entry name" value="RNA-binding S4 domain"/>
    <property type="match status" value="1"/>
</dbReference>
<dbReference type="RefSeq" id="WP_100709760.1">
    <property type="nucleotide sequence ID" value="NZ_NPDR01000002.1"/>
</dbReference>
<dbReference type="CDD" id="cd00165">
    <property type="entry name" value="S4"/>
    <property type="match status" value="1"/>
</dbReference>
<evidence type="ECO:0000313" key="5">
    <source>
        <dbReference type="EMBL" id="PJZ50184.1"/>
    </source>
</evidence>
<gene>
    <name evidence="5" type="ORF">CH362_06145</name>
</gene>
<dbReference type="PANTHER" id="PTHR21600">
    <property type="entry name" value="MITOCHONDRIAL RNA PSEUDOURIDINE SYNTHASE"/>
    <property type="match status" value="1"/>
</dbReference>
<dbReference type="PANTHER" id="PTHR21600:SF44">
    <property type="entry name" value="RIBOSOMAL LARGE SUBUNIT PSEUDOURIDINE SYNTHASE D"/>
    <property type="match status" value="1"/>
</dbReference>
<dbReference type="PROSITE" id="PS50889">
    <property type="entry name" value="S4"/>
    <property type="match status" value="1"/>
</dbReference>
<dbReference type="InterPro" id="IPR002942">
    <property type="entry name" value="S4_RNA-bd"/>
</dbReference>
<evidence type="ECO:0000256" key="2">
    <source>
        <dbReference type="ARBA" id="ARBA00023235"/>
    </source>
</evidence>
<sequence>MGKEEAGTRLDVFLASRFTYQSRSNWRKILEEGKILVQGKPAKPSYSIKDGDEILYLPGESFEPPVITDFKILYEDSRYIAVEKSGDIPIHSAGRYRKNNLTDLIQEDPRFEKIYTIHRLDRETSGVVVFGKDSEAASKLAELFSKRKINKTYISYVWGNFPISVSAKGYLISDPSSLIRKKRKFIFENSFQKLETPEEDFETSETNFRKIGEGTFQGLPFSKVYCFPKTGRLHQIRATLYSLGFPLIGDKIYGKDEGAFLEFIEGKDPDLISKLGMNRQALHSSSLKFIHPFTGIKIKIRSNLPEDFPE</sequence>